<protein>
    <recommendedName>
        <fullName evidence="6">LPXTG cell wall anchor domain-containing protein</fullName>
    </recommendedName>
</protein>
<keyword evidence="5" id="KW-1185">Reference proteome</keyword>
<feature type="transmembrane region" description="Helical" evidence="2">
    <location>
        <begin position="91"/>
        <end position="112"/>
    </location>
</feature>
<feature type="chain" id="PRO_5046994877" description="LPXTG cell wall anchor domain-containing protein" evidence="3">
    <location>
        <begin position="28"/>
        <end position="118"/>
    </location>
</feature>
<feature type="compositionally biased region" description="Low complexity" evidence="1">
    <location>
        <begin position="64"/>
        <end position="77"/>
    </location>
</feature>
<evidence type="ECO:0000313" key="4">
    <source>
        <dbReference type="EMBL" id="QDB80323.1"/>
    </source>
</evidence>
<dbReference type="Proteomes" id="UP000313948">
    <property type="component" value="Chromosome"/>
</dbReference>
<keyword evidence="2" id="KW-1133">Transmembrane helix</keyword>
<evidence type="ECO:0000256" key="3">
    <source>
        <dbReference type="SAM" id="SignalP"/>
    </source>
</evidence>
<feature type="compositionally biased region" description="Low complexity" evidence="1">
    <location>
        <begin position="46"/>
        <end position="56"/>
    </location>
</feature>
<dbReference type="RefSeq" id="WP_139073412.1">
    <property type="nucleotide sequence ID" value="NZ_CP040899.1"/>
</dbReference>
<proteinExistence type="predicted"/>
<evidence type="ECO:0000256" key="2">
    <source>
        <dbReference type="SAM" id="Phobius"/>
    </source>
</evidence>
<organism evidence="4 5">
    <name type="scientific">Georgenia wutianyii</name>
    <dbReference type="NCBI Taxonomy" id="2585135"/>
    <lineage>
        <taxon>Bacteria</taxon>
        <taxon>Bacillati</taxon>
        <taxon>Actinomycetota</taxon>
        <taxon>Actinomycetes</taxon>
        <taxon>Micrococcales</taxon>
        <taxon>Bogoriellaceae</taxon>
        <taxon>Georgenia</taxon>
    </lineage>
</organism>
<reference evidence="4 5" key="1">
    <citation type="submission" date="2019-05" db="EMBL/GenBank/DDBJ databases">
        <title>Georgenia *** sp. nov., and Georgenia *** sp. nov., isolated from the intestinal contents of plateau pika (Ochotona curzoniae) in the Qinghai-Tibet plateau of China.</title>
        <authorList>
            <person name="Tian Z."/>
        </authorList>
    </citation>
    <scope>NUCLEOTIDE SEQUENCE [LARGE SCALE GENOMIC DNA]</scope>
    <source>
        <strain evidence="4 5">Z294</strain>
    </source>
</reference>
<name>A0ABX5VQJ2_9MICO</name>
<evidence type="ECO:0000256" key="1">
    <source>
        <dbReference type="SAM" id="MobiDB-lite"/>
    </source>
</evidence>
<keyword evidence="2" id="KW-0472">Membrane</keyword>
<feature type="region of interest" description="Disordered" evidence="1">
    <location>
        <begin position="46"/>
        <end position="88"/>
    </location>
</feature>
<accession>A0ABX5VQJ2</accession>
<gene>
    <name evidence="4" type="ORF">FE251_13745</name>
</gene>
<evidence type="ECO:0000313" key="5">
    <source>
        <dbReference type="Proteomes" id="UP000313948"/>
    </source>
</evidence>
<sequence>MSKSIVHAFRAAALGVLILAVPLTATAQEAEPGGADVGVEVEITPRPAEPTTEPTVPATPPATDPTTAPGVAPTVRPTTPPPSGSLQETGFTGLQALVAAGVLVLAGGAVLVHRRRTA</sequence>
<keyword evidence="3" id="KW-0732">Signal</keyword>
<keyword evidence="2" id="KW-0812">Transmembrane</keyword>
<evidence type="ECO:0008006" key="6">
    <source>
        <dbReference type="Google" id="ProtNLM"/>
    </source>
</evidence>
<feature type="signal peptide" evidence="3">
    <location>
        <begin position="1"/>
        <end position="27"/>
    </location>
</feature>
<dbReference type="EMBL" id="CP040899">
    <property type="protein sequence ID" value="QDB80323.1"/>
    <property type="molecule type" value="Genomic_DNA"/>
</dbReference>